<name>A0A382F7P4_9ZZZZ</name>
<protein>
    <submittedName>
        <fullName evidence="1">Uncharacterized protein</fullName>
    </submittedName>
</protein>
<dbReference type="InterPro" id="IPR011856">
    <property type="entry name" value="tRNA_endonuc-like_dom_sf"/>
</dbReference>
<reference evidence="1" key="1">
    <citation type="submission" date="2018-05" db="EMBL/GenBank/DDBJ databases">
        <authorList>
            <person name="Lanie J.A."/>
            <person name="Ng W.-L."/>
            <person name="Kazmierczak K.M."/>
            <person name="Andrzejewski T.M."/>
            <person name="Davidsen T.M."/>
            <person name="Wayne K.J."/>
            <person name="Tettelin H."/>
            <person name="Glass J.I."/>
            <person name="Rusch D."/>
            <person name="Podicherti R."/>
            <person name="Tsui H.-C.T."/>
            <person name="Winkler M.E."/>
        </authorList>
    </citation>
    <scope>NUCLEOTIDE SEQUENCE</scope>
</reference>
<evidence type="ECO:0000313" key="1">
    <source>
        <dbReference type="EMBL" id="SVB58652.1"/>
    </source>
</evidence>
<dbReference type="AlphaFoldDB" id="A0A382F7P4"/>
<sequence length="80" mass="8924">MPVGEAALFAKRDNIVAEIEIKARRTLTKVLETVSPHQQRLIERAAGAFLSQHPKWSNLGSRFEVMAVTPDRLPKDVTDA</sequence>
<dbReference type="EMBL" id="UINC01048289">
    <property type="protein sequence ID" value="SVB58652.1"/>
    <property type="molecule type" value="Genomic_DNA"/>
</dbReference>
<dbReference type="Gene3D" id="3.40.1350.10">
    <property type="match status" value="1"/>
</dbReference>
<dbReference type="InterPro" id="IPR011335">
    <property type="entry name" value="Restrct_endonuc-II-like"/>
</dbReference>
<proteinExistence type="predicted"/>
<dbReference type="Pfam" id="PF02021">
    <property type="entry name" value="UPF0102"/>
    <property type="match status" value="1"/>
</dbReference>
<dbReference type="InterPro" id="IPR003509">
    <property type="entry name" value="UPF0102_YraN-like"/>
</dbReference>
<gene>
    <name evidence="1" type="ORF">METZ01_LOCUS211506</name>
</gene>
<organism evidence="1">
    <name type="scientific">marine metagenome</name>
    <dbReference type="NCBI Taxonomy" id="408172"/>
    <lineage>
        <taxon>unclassified sequences</taxon>
        <taxon>metagenomes</taxon>
        <taxon>ecological metagenomes</taxon>
    </lineage>
</organism>
<dbReference type="GO" id="GO:0003676">
    <property type="term" value="F:nucleic acid binding"/>
    <property type="evidence" value="ECO:0007669"/>
    <property type="project" value="InterPro"/>
</dbReference>
<accession>A0A382F7P4</accession>
<dbReference type="SUPFAM" id="SSF52980">
    <property type="entry name" value="Restriction endonuclease-like"/>
    <property type="match status" value="1"/>
</dbReference>